<name>A0A068NNQ9_FIMGI</name>
<organism evidence="2 3">
    <name type="scientific">Fimbriimonas ginsengisoli Gsoil 348</name>
    <dbReference type="NCBI Taxonomy" id="661478"/>
    <lineage>
        <taxon>Bacteria</taxon>
        <taxon>Bacillati</taxon>
        <taxon>Armatimonadota</taxon>
        <taxon>Fimbriimonadia</taxon>
        <taxon>Fimbriimonadales</taxon>
        <taxon>Fimbriimonadaceae</taxon>
        <taxon>Fimbriimonas</taxon>
    </lineage>
</organism>
<keyword evidence="1" id="KW-0732">Signal</keyword>
<dbReference type="HOGENOM" id="CLU_1060496_0_0_0"/>
<evidence type="ECO:0000313" key="3">
    <source>
        <dbReference type="Proteomes" id="UP000027982"/>
    </source>
</evidence>
<sequence length="272" mass="28562">MRKRLVGIFGLLGLAAVGCAQSDLVGFHKYPEFRTFSGLPGGGFAVTPDGELSYKGAMAFSTPIAYSLGQFRTIFGGGIVSQNGSLTSPFSFRDSATRSDGNGTGFLQTGVSLGKAGLVTGSIMWLSSELDSALNFQFTPGTQTGPARFAAGVQDLTGHGGSSGGSVVGDNDSSRSFYGVATYDFGSNGTYASAGIGTNRFRHGFFNVSTNLIPQAKAYVEYEGWFWNTGVNYSVPLTNIRTGEGVNRMLNLQIALGSVAGKYGYWGLMLSL</sequence>
<reference evidence="2 3" key="1">
    <citation type="journal article" date="2014" name="PLoS ONE">
        <title>The first complete genome sequence of the class fimbriimonadia in the phylum armatimonadetes.</title>
        <authorList>
            <person name="Hu Z.Y."/>
            <person name="Wang Y.Z."/>
            <person name="Im W.T."/>
            <person name="Wang S.Y."/>
            <person name="Zhao G.P."/>
            <person name="Zheng H.J."/>
            <person name="Quan Z.X."/>
        </authorList>
    </citation>
    <scope>NUCLEOTIDE SEQUENCE [LARGE SCALE GENOMIC DNA]</scope>
    <source>
        <strain evidence="2">Gsoil 348</strain>
    </source>
</reference>
<dbReference type="EMBL" id="CP007139">
    <property type="protein sequence ID" value="AIE84395.1"/>
    <property type="molecule type" value="Genomic_DNA"/>
</dbReference>
<dbReference type="PROSITE" id="PS51257">
    <property type="entry name" value="PROKAR_LIPOPROTEIN"/>
    <property type="match status" value="1"/>
</dbReference>
<accession>A0A068NNQ9</accession>
<proteinExistence type="predicted"/>
<dbReference type="AlphaFoldDB" id="A0A068NNQ9"/>
<feature type="chain" id="PRO_5001651861" description="Lipoprotein" evidence="1">
    <location>
        <begin position="23"/>
        <end position="272"/>
    </location>
</feature>
<feature type="signal peptide" evidence="1">
    <location>
        <begin position="1"/>
        <end position="22"/>
    </location>
</feature>
<evidence type="ECO:0000256" key="1">
    <source>
        <dbReference type="SAM" id="SignalP"/>
    </source>
</evidence>
<dbReference type="RefSeq" id="WP_025226965.1">
    <property type="nucleotide sequence ID" value="NZ_CP007139.1"/>
</dbReference>
<dbReference type="Proteomes" id="UP000027982">
    <property type="component" value="Chromosome"/>
</dbReference>
<evidence type="ECO:0000313" key="2">
    <source>
        <dbReference type="EMBL" id="AIE84395.1"/>
    </source>
</evidence>
<protein>
    <recommendedName>
        <fullName evidence="4">Lipoprotein</fullName>
    </recommendedName>
</protein>
<evidence type="ECO:0008006" key="4">
    <source>
        <dbReference type="Google" id="ProtNLM"/>
    </source>
</evidence>
<keyword evidence="3" id="KW-1185">Reference proteome</keyword>
<gene>
    <name evidence="2" type="ORF">OP10G_1027</name>
</gene>
<dbReference type="KEGG" id="fgi:OP10G_1027"/>